<dbReference type="PANTHER" id="PTHR32410:SF168">
    <property type="entry name" value="CYSTEINE_HISTIDINE-RICH C1 DOMAIN FAMILY PROTEIN"/>
    <property type="match status" value="1"/>
</dbReference>
<feature type="domain" description="Phorbol-ester/DAG-type" evidence="5">
    <location>
        <begin position="303"/>
        <end position="352"/>
    </location>
</feature>
<dbReference type="SUPFAM" id="SSF57889">
    <property type="entry name" value="Cysteine-rich domain"/>
    <property type="match status" value="4"/>
</dbReference>
<dbReference type="Proteomes" id="UP000694005">
    <property type="component" value="Chromosome A01"/>
</dbReference>
<keyword evidence="1" id="KW-0479">Metal-binding</keyword>
<dbReference type="InterPro" id="IPR054483">
    <property type="entry name" value="DC1-like_CT"/>
</dbReference>
<gene>
    <name evidence="7" type="ORF">BRAA01T04021Z</name>
    <name evidence="6" type="ORF">BRAPAZ1V2_A01P43690.2</name>
</gene>
<dbReference type="GO" id="GO:0008270">
    <property type="term" value="F:zinc ion binding"/>
    <property type="evidence" value="ECO:0007669"/>
    <property type="project" value="UniProtKB-KW"/>
</dbReference>
<evidence type="ECO:0000313" key="6">
    <source>
        <dbReference type="EMBL" id="CAG7890293.1"/>
    </source>
</evidence>
<dbReference type="EMBL" id="LS974617">
    <property type="protein sequence ID" value="CAG7890293.1"/>
    <property type="molecule type" value="Genomic_DNA"/>
</dbReference>
<dbReference type="AlphaFoldDB" id="A0A3P5ZH83"/>
<sequence>MYDRERQRCLLSHPAYPRHNLSLRVSHAIPLGCFTCGQNYTMFAEEYHCATCGVEFHDGCHQRPRRFTHPYHLQHPLTLFYRGPEHGTNFNPCGPNTFDQGRIAQPFADTVVSKSDIVFDKCTWCGKDFQGDWFYRCLICSFCLDLPCATTLPPLTIANPKGHHHSLLFLPRPLLVPCDACGLVNALEPSYACFQCNYMVHHKCIDLPRVIKITRHPQRLSFIPYRSPVISLCRICYKDVDVKYGQYSCKDCSYVAHPKCTTDKNVWDGRELEWEADESDENEEDIAPFKKLGDGIIDHFCHEHHLKHNGVGDTEKQCEACLFPIVSPQFYHCRECNYSLHEECAGLPRRLAHALHNHTLILDPSPGGSFSCSACFRASTGFRYTCSQEACRGVALDVRCISVQECFIHKSHEHQLFISTFYSNKGETLCNGCKKRCVTSHLQCAECEFALCYTCGTIPNEIHYRFDKHPLTISYGESADEDMYWCEVCEKQLDQREWYYTCNECCVTVHLGCVFGSSYTMKPGSMFQQIGGNVKVMRNSIRTRLFCYECNNRCTGSIYYEGYWWNSKWSYDDCRSEAVVFCSLICKEVGMRTPFI</sequence>
<dbReference type="Gramene" id="A01p43690.2_BraZ1">
    <property type="protein sequence ID" value="A01p43690.2_BraZ1.CDS.1"/>
    <property type="gene ID" value="A01g43690.2_BraZ1"/>
</dbReference>
<protein>
    <recommendedName>
        <fullName evidence="5">Phorbol-ester/DAG-type domain-containing protein</fullName>
    </recommendedName>
</protein>
<dbReference type="InterPro" id="IPR001965">
    <property type="entry name" value="Znf_PHD"/>
</dbReference>
<keyword evidence="3" id="KW-0863">Zinc-finger</keyword>
<evidence type="ECO:0000259" key="5">
    <source>
        <dbReference type="PROSITE" id="PS50081"/>
    </source>
</evidence>
<keyword evidence="2" id="KW-0677">Repeat</keyword>
<dbReference type="PROSITE" id="PS50081">
    <property type="entry name" value="ZF_DAG_PE_2"/>
    <property type="match status" value="1"/>
</dbReference>
<evidence type="ECO:0000256" key="3">
    <source>
        <dbReference type="ARBA" id="ARBA00022771"/>
    </source>
</evidence>
<organism evidence="7">
    <name type="scientific">Brassica campestris</name>
    <name type="common">Field mustard</name>
    <dbReference type="NCBI Taxonomy" id="3711"/>
    <lineage>
        <taxon>Eukaryota</taxon>
        <taxon>Viridiplantae</taxon>
        <taxon>Streptophyta</taxon>
        <taxon>Embryophyta</taxon>
        <taxon>Tracheophyta</taxon>
        <taxon>Spermatophyta</taxon>
        <taxon>Magnoliopsida</taxon>
        <taxon>eudicotyledons</taxon>
        <taxon>Gunneridae</taxon>
        <taxon>Pentapetalae</taxon>
        <taxon>rosids</taxon>
        <taxon>malvids</taxon>
        <taxon>Brassicales</taxon>
        <taxon>Brassicaceae</taxon>
        <taxon>Brassiceae</taxon>
        <taxon>Brassica</taxon>
    </lineage>
</organism>
<dbReference type="EMBL" id="LR031571">
    <property type="protein sequence ID" value="VDC77519.1"/>
    <property type="molecule type" value="Genomic_DNA"/>
</dbReference>
<dbReference type="InterPro" id="IPR046349">
    <property type="entry name" value="C1-like_sf"/>
</dbReference>
<evidence type="ECO:0000256" key="1">
    <source>
        <dbReference type="ARBA" id="ARBA00022723"/>
    </source>
</evidence>
<dbReference type="SMART" id="SM00249">
    <property type="entry name" value="PHD"/>
    <property type="match status" value="4"/>
</dbReference>
<evidence type="ECO:0000313" key="7">
    <source>
        <dbReference type="EMBL" id="VDC77519.1"/>
    </source>
</evidence>
<evidence type="ECO:0000256" key="4">
    <source>
        <dbReference type="ARBA" id="ARBA00022833"/>
    </source>
</evidence>
<dbReference type="InterPro" id="IPR002219">
    <property type="entry name" value="PKC_DAG/PE"/>
</dbReference>
<dbReference type="PANTHER" id="PTHR32410">
    <property type="entry name" value="CYSTEINE/HISTIDINE-RICH C1 DOMAIN FAMILY PROTEIN"/>
    <property type="match status" value="1"/>
</dbReference>
<name>A0A3P5ZH83_BRACM</name>
<reference evidence="7" key="1">
    <citation type="submission" date="2018-11" db="EMBL/GenBank/DDBJ databases">
        <authorList>
            <consortium name="Genoscope - CEA"/>
            <person name="William W."/>
        </authorList>
    </citation>
    <scope>NUCLEOTIDE SEQUENCE</scope>
</reference>
<dbReference type="InterPro" id="IPR053192">
    <property type="entry name" value="Vacuole_Formation_Reg"/>
</dbReference>
<evidence type="ECO:0000256" key="2">
    <source>
        <dbReference type="ARBA" id="ARBA00022737"/>
    </source>
</evidence>
<accession>A0A3P5ZH83</accession>
<dbReference type="Pfam" id="PF22926">
    <property type="entry name" value="C1-like_CT"/>
    <property type="match status" value="1"/>
</dbReference>
<keyword evidence="4" id="KW-0862">Zinc</keyword>
<proteinExistence type="predicted"/>
<dbReference type="InterPro" id="IPR004146">
    <property type="entry name" value="DC1"/>
</dbReference>
<dbReference type="Pfam" id="PF03107">
    <property type="entry name" value="C1_2"/>
    <property type="match status" value="5"/>
</dbReference>